<dbReference type="InterPro" id="IPR037066">
    <property type="entry name" value="Plug_dom_sf"/>
</dbReference>
<evidence type="ECO:0000256" key="8">
    <source>
        <dbReference type="PROSITE-ProRule" id="PRU01360"/>
    </source>
</evidence>
<evidence type="ECO:0000256" key="1">
    <source>
        <dbReference type="ARBA" id="ARBA00004571"/>
    </source>
</evidence>
<sequence>MKQKLKGFVVLVFVLALQLTFGQGKVITGTVSDNAGIPLPGVSILVKGTKSGAQTDFDGKYAIKAEANQILVFSYIGMKTQEVTASSSVINVKLKDDSVELEGVVVTTAMGVKREKKSLGYATQQISGKDLDGGAGNANVANLLSGKAAGVEVSRNTNFGGSTNVVIRGNKSLTGNNQALWVIDGVPVDNSSSNKSDQETGRGGYDYGNNVADINQEDIESINILKGAAATALYGSRAANGVVMVTTKKGKKGDDNKVGFTFSSTMTVGTVDKSTFPKYQNKYGGGYGFGTSFLDEKAIPTVDTSNDASYGDPFTGNQVYQWDSFTPYSKNYNKSTAWSAAENGPITFFKSAITNTNSLSLEKATERSSLSMSYVNTLQTGILPNSELKKNQLSARFSQKITDKLTANAYAAVTLQSTVGRNTTGYSDNIMSSYRQWWQTNVDVKELQNVYNASGGQNISWNWADPTASELKPAYWDNPYFSRYQNYSSDNKTRLFSYASLDYKIAPWLSALGRVSLDTYKQLQEERRAVGSTAAIFGLSPIDENSGYQRYDINFQEINYDFMLNFNKKFGENLSLTGVVGANIRRNNRDNILSSTMGGLVTPGMYALSNSRFELPFPLEDKVNWGVDGIYAQASLGYLDTYFIDASIRRDASSTLPKGNNKYTYPAISGSFLFSNVVKADWLNLGKFRLNYAEVGNDALPLSLINTYTRIPNFNGQPMYILPNVNKNKDLKPERTKSFEVGVETSTFNRRLGLDVTYYITNSVDQIASAAVPSASGYTGGWINGGNIENSGLEIQVTGTPVRTESFSWDVTINWSNNKSKVISLPGNIDNLEIASFQGGVTVNATKGEAYGSLKGTDYVYTNGQRTVDQKTGKYLISGTSDNTIGNITPDWNGGVRNKLTYKNVSMSFLIDTQKGGDIFSLDMYYGLANGLYTETAAGNVRENGIVNVGVAPNGIPNTVSTVNTNDTPGKTGPGAYSSNYGYLAEPTKAFIYDASYVKLREVSISYNFPKRVFERTFVNAATLSLLGSNLWIISKNLPYADPESGLSSGNKSRGYSVGSLPTTRDIGFNLTLKF</sequence>
<evidence type="ECO:0000256" key="7">
    <source>
        <dbReference type="ARBA" id="ARBA00023237"/>
    </source>
</evidence>
<keyword evidence="6 8" id="KW-0472">Membrane</keyword>
<dbReference type="SUPFAM" id="SSF49464">
    <property type="entry name" value="Carboxypeptidase regulatory domain-like"/>
    <property type="match status" value="1"/>
</dbReference>
<dbReference type="EMBL" id="RCZH01000007">
    <property type="protein sequence ID" value="TPG40176.1"/>
    <property type="molecule type" value="Genomic_DNA"/>
</dbReference>
<dbReference type="GO" id="GO:0044718">
    <property type="term" value="P:siderophore transmembrane transport"/>
    <property type="evidence" value="ECO:0007669"/>
    <property type="project" value="TreeGrafter"/>
</dbReference>
<comment type="caution">
    <text evidence="10">The sequence shown here is derived from an EMBL/GenBank/DDBJ whole genome shotgun (WGS) entry which is preliminary data.</text>
</comment>
<dbReference type="InterPro" id="IPR023997">
    <property type="entry name" value="TonB-dep_OMP_SusC/RagA_CS"/>
</dbReference>
<keyword evidence="7 8" id="KW-0998">Cell outer membrane</keyword>
<dbReference type="AlphaFoldDB" id="A0A502EUS0"/>
<reference evidence="10 11" key="1">
    <citation type="journal article" date="2019" name="Environ. Microbiol.">
        <title>Species interactions and distinct microbial communities in high Arctic permafrost affected cryosols are associated with the CH4 and CO2 gas fluxes.</title>
        <authorList>
            <person name="Altshuler I."/>
            <person name="Hamel J."/>
            <person name="Turney S."/>
            <person name="Magnuson E."/>
            <person name="Levesque R."/>
            <person name="Greer C."/>
            <person name="Whyte L.G."/>
        </authorList>
    </citation>
    <scope>NUCLEOTIDE SEQUENCE [LARGE SCALE GENOMIC DNA]</scope>
    <source>
        <strain evidence="10 11">42</strain>
    </source>
</reference>
<dbReference type="InterPro" id="IPR036942">
    <property type="entry name" value="Beta-barrel_TonB_sf"/>
</dbReference>
<dbReference type="InterPro" id="IPR012910">
    <property type="entry name" value="Plug_dom"/>
</dbReference>
<dbReference type="PROSITE" id="PS52016">
    <property type="entry name" value="TONB_DEPENDENT_REC_3"/>
    <property type="match status" value="1"/>
</dbReference>
<dbReference type="GO" id="GO:0015344">
    <property type="term" value="F:siderophore uptake transmembrane transporter activity"/>
    <property type="evidence" value="ECO:0007669"/>
    <property type="project" value="TreeGrafter"/>
</dbReference>
<keyword evidence="5" id="KW-0732">Signal</keyword>
<proteinExistence type="inferred from homology"/>
<dbReference type="Proteomes" id="UP000319700">
    <property type="component" value="Unassembled WGS sequence"/>
</dbReference>
<dbReference type="NCBIfam" id="TIGR04056">
    <property type="entry name" value="OMP_RagA_SusC"/>
    <property type="match status" value="1"/>
</dbReference>
<comment type="subcellular location">
    <subcellularLocation>
        <location evidence="1 8">Cell outer membrane</location>
        <topology evidence="1 8">Multi-pass membrane protein</topology>
    </subcellularLocation>
</comment>
<evidence type="ECO:0000256" key="6">
    <source>
        <dbReference type="ARBA" id="ARBA00023136"/>
    </source>
</evidence>
<feature type="domain" description="TonB-dependent receptor plug" evidence="9">
    <location>
        <begin position="116"/>
        <end position="242"/>
    </location>
</feature>
<evidence type="ECO:0000256" key="3">
    <source>
        <dbReference type="ARBA" id="ARBA00022452"/>
    </source>
</evidence>
<keyword evidence="11" id="KW-1185">Reference proteome</keyword>
<evidence type="ECO:0000313" key="10">
    <source>
        <dbReference type="EMBL" id="TPG40176.1"/>
    </source>
</evidence>
<dbReference type="SUPFAM" id="SSF56935">
    <property type="entry name" value="Porins"/>
    <property type="match status" value="1"/>
</dbReference>
<keyword evidence="2 8" id="KW-0813">Transport</keyword>
<dbReference type="GO" id="GO:0009279">
    <property type="term" value="C:cell outer membrane"/>
    <property type="evidence" value="ECO:0007669"/>
    <property type="project" value="UniProtKB-SubCell"/>
</dbReference>
<evidence type="ECO:0000259" key="9">
    <source>
        <dbReference type="Pfam" id="PF07715"/>
    </source>
</evidence>
<comment type="similarity">
    <text evidence="8">Belongs to the TonB-dependent receptor family.</text>
</comment>
<dbReference type="InterPro" id="IPR008969">
    <property type="entry name" value="CarboxyPept-like_regulatory"/>
</dbReference>
<evidence type="ECO:0000313" key="11">
    <source>
        <dbReference type="Proteomes" id="UP000319700"/>
    </source>
</evidence>
<keyword evidence="4 8" id="KW-0812">Transmembrane</keyword>
<dbReference type="Gene3D" id="2.40.170.20">
    <property type="entry name" value="TonB-dependent receptor, beta-barrel domain"/>
    <property type="match status" value="1"/>
</dbReference>
<protein>
    <submittedName>
        <fullName evidence="10">SusC/RagA family TonB-linked outer membrane protein</fullName>
    </submittedName>
</protein>
<dbReference type="PANTHER" id="PTHR30069:SF29">
    <property type="entry name" value="HEMOGLOBIN AND HEMOGLOBIN-HAPTOGLOBIN-BINDING PROTEIN 1-RELATED"/>
    <property type="match status" value="1"/>
</dbReference>
<evidence type="ECO:0000256" key="2">
    <source>
        <dbReference type="ARBA" id="ARBA00022448"/>
    </source>
</evidence>
<dbReference type="Pfam" id="PF13715">
    <property type="entry name" value="CarbopepD_reg_2"/>
    <property type="match status" value="1"/>
</dbReference>
<organism evidence="10 11">
    <name type="scientific">Flavobacterium pectinovorum</name>
    <dbReference type="NCBI Taxonomy" id="29533"/>
    <lineage>
        <taxon>Bacteria</taxon>
        <taxon>Pseudomonadati</taxon>
        <taxon>Bacteroidota</taxon>
        <taxon>Flavobacteriia</taxon>
        <taxon>Flavobacteriales</taxon>
        <taxon>Flavobacteriaceae</taxon>
        <taxon>Flavobacterium</taxon>
    </lineage>
</organism>
<accession>A0A502EUS0</accession>
<dbReference type="OrthoDB" id="9768177at2"/>
<dbReference type="InterPro" id="IPR023996">
    <property type="entry name" value="TonB-dep_OMP_SusC/RagA"/>
</dbReference>
<dbReference type="Pfam" id="PF07715">
    <property type="entry name" value="Plug"/>
    <property type="match status" value="1"/>
</dbReference>
<dbReference type="InterPro" id="IPR039426">
    <property type="entry name" value="TonB-dep_rcpt-like"/>
</dbReference>
<gene>
    <name evidence="10" type="ORF">EAH81_12845</name>
</gene>
<dbReference type="RefSeq" id="WP_140507511.1">
    <property type="nucleotide sequence ID" value="NZ_RCZH01000007.1"/>
</dbReference>
<dbReference type="PANTHER" id="PTHR30069">
    <property type="entry name" value="TONB-DEPENDENT OUTER MEMBRANE RECEPTOR"/>
    <property type="match status" value="1"/>
</dbReference>
<dbReference type="Gene3D" id="2.170.130.10">
    <property type="entry name" value="TonB-dependent receptor, plug domain"/>
    <property type="match status" value="1"/>
</dbReference>
<name>A0A502EUS0_9FLAO</name>
<keyword evidence="3 8" id="KW-1134">Transmembrane beta strand</keyword>
<evidence type="ECO:0000256" key="5">
    <source>
        <dbReference type="ARBA" id="ARBA00022729"/>
    </source>
</evidence>
<dbReference type="NCBIfam" id="TIGR04057">
    <property type="entry name" value="SusC_RagA_signa"/>
    <property type="match status" value="1"/>
</dbReference>
<dbReference type="Gene3D" id="2.60.40.1120">
    <property type="entry name" value="Carboxypeptidase-like, regulatory domain"/>
    <property type="match status" value="1"/>
</dbReference>
<evidence type="ECO:0000256" key="4">
    <source>
        <dbReference type="ARBA" id="ARBA00022692"/>
    </source>
</evidence>